<dbReference type="EMBL" id="BJCC01000001">
    <property type="protein sequence ID" value="GCF92140.1"/>
    <property type="molecule type" value="Genomic_DNA"/>
</dbReference>
<name>A0A4P5P3J9_9ENTE</name>
<proteinExistence type="predicted"/>
<protein>
    <submittedName>
        <fullName evidence="1">Uncharacterized protein</fullName>
    </submittedName>
</protein>
<accession>A0A4P5P3J9</accession>
<dbReference type="AlphaFoldDB" id="A0A4P5P3J9"/>
<dbReference type="Proteomes" id="UP000290567">
    <property type="component" value="Unassembled WGS sequence"/>
</dbReference>
<organism evidence="1 2">
    <name type="scientific">Enterococcus florum</name>
    <dbReference type="NCBI Taxonomy" id="2480627"/>
    <lineage>
        <taxon>Bacteria</taxon>
        <taxon>Bacillati</taxon>
        <taxon>Bacillota</taxon>
        <taxon>Bacilli</taxon>
        <taxon>Lactobacillales</taxon>
        <taxon>Enterococcaceae</taxon>
        <taxon>Enterococcus</taxon>
    </lineage>
</organism>
<sequence length="217" mass="26217">MKSTDNRIIWKEKNDFELLGLINRFIDKNEIVTVREYQKKLADNSGQAPSLWIINQRFGSWDKMLLSLGKKTYQRYKWDEYSDSKLEKLVKKFITDNQIRSQRRYEKKCVGENMPSLSTLKKRFQDVRPFFSSEKEKKVSDFEMMYLLKTEIERLNLEASLSRRAFEQNYDRKIMPSPSTIIRRTGKTWEELMKEIGFNYREIKIKRITKNLKQNQK</sequence>
<dbReference type="RefSeq" id="WP_146620665.1">
    <property type="nucleotide sequence ID" value="NZ_BJCC01000001.1"/>
</dbReference>
<comment type="caution">
    <text evidence="1">The sequence shown here is derived from an EMBL/GenBank/DDBJ whole genome shotgun (WGS) entry which is preliminary data.</text>
</comment>
<evidence type="ECO:0000313" key="2">
    <source>
        <dbReference type="Proteomes" id="UP000290567"/>
    </source>
</evidence>
<keyword evidence="2" id="KW-1185">Reference proteome</keyword>
<reference evidence="2" key="1">
    <citation type="submission" date="2019-02" db="EMBL/GenBank/DDBJ databases">
        <title>Draft genome sequence of Enterococcus sp. Gos25-1.</title>
        <authorList>
            <person name="Tanaka N."/>
            <person name="Shiwa Y."/>
            <person name="Fujita N."/>
        </authorList>
    </citation>
    <scope>NUCLEOTIDE SEQUENCE [LARGE SCALE GENOMIC DNA]</scope>
    <source>
        <strain evidence="2">Gos25-1</strain>
    </source>
</reference>
<evidence type="ECO:0000313" key="1">
    <source>
        <dbReference type="EMBL" id="GCF92140.1"/>
    </source>
</evidence>
<gene>
    <name evidence="1" type="ORF">NRIC_00310</name>
</gene>
<dbReference type="OrthoDB" id="2179319at2"/>